<feature type="domain" description="wHTH-Hsp90 Na associated" evidence="2">
    <location>
        <begin position="1111"/>
        <end position="1160"/>
    </location>
</feature>
<dbReference type="SUPFAM" id="SSF55874">
    <property type="entry name" value="ATPase domain of HSP90 chaperone/DNA topoisomerase II/histidine kinase"/>
    <property type="match status" value="1"/>
</dbReference>
<dbReference type="InterPro" id="IPR036890">
    <property type="entry name" value="HATPase_C_sf"/>
</dbReference>
<evidence type="ECO:0008006" key="5">
    <source>
        <dbReference type="Google" id="ProtNLM"/>
    </source>
</evidence>
<sequence>MIEEAYRLWDGAEWETFAVALLTIKHGATNLVVIPDAGGDGGIDAWARDGTVYQCYAAEGQPSTGDLARKQKAKISTDVDKFVKNHDKLKDLIHGRIKYWVLFVPRVASSDVLVFANKKAEELRKEIAVNPIPYADPGIEILVHGLEVYQDELKRCSCRPPAPTRYAAPWAQAVADCGLWDKANGPHKDAARAAAIAQAAECWSIATAPIGTDGPGAPGDPPHSDWVDLDVPIRALEALVDLVGNAGLAPCLNTVETALAVAAPFLRAAAVAQAEAWAFQDGGPSPLEPDPNGEAATPMRRALRVRWQKQPHITRRVAALRARNKPQAARDVAWWLLRRAVCGDPGLWRKREKQGFLDDSAVDRLKNALFASLPDLQQVPLVKDDPFCFARFIGADDERLRAAWENSRYPLTTPLPSALRGEGGGGIRSRLLAALLALAGKQALEALELGAVVVDHIGLGEPVTAAEATEQAQATRAGWDFQGGTVTLNVECRHPALDFALCEQVRALDALGHWLMARKADWSPSETSLAVSRYGEAVTPAPDNEIAGRWGDTPPLYERTSVRFTMEAEQIKELLMGAQLYGDPELAIRELYQNALDACRYRRARELYLDKTTPGRRSAWEGQITIEQGVDDTGRPFIECRDNGVGMDEHVLLSCFARAGKRFTDTDEYLEERADWDAVAGEAIKLWPNSRFGIGVFSYFMLADEIRIVTCRFERAGRPGAVLSVSISGSGSLFRIRRDIEARDSGTTLRLYLSQPSVTVDGEKKDISVARFLDEHLVVAEFPVVVHEGKRTVAWPGNWEPRTEYQEGTLVRSSDQPTVYWWGPDEFHLEESVEKVLTLNDGLMVEVESLPPHRFNWFRPICNLYGGDAPLLTADRQNFLEENHPFVSSRVQKSDCPLVERDDFPFLVLASLAENFPRVAQKAAEFRISQGRPLLPVPVYSEKAGRGVGHIDLAGIGVCGADGKLYDALRHLWNDSRRLRLISEQENCDRKFNAIRDIEEAYPRSVRNGRIRYLLILSDPSGYFFEKIAIIPRAGGDFCPLFPVEAALLSRDLNGSAPWFEGTIPPAHILGAAIAFGEPVCAIIERLQHLTPLLGEIIPEIDVAALTDLSVNQDELKLVSRDLDGRAPWLEGTIPPVHILAAAVEFEGPITTIVGRLRRLAPVLGLTMLEIDVVTLTDLSVNLDDLRLLSRDLEGRAPWLEGTIPPAHIVRGAKAIGEPVRAVLERLRHLAPVLGLTIPEIDVAALTDLSSVNQGDLWLASRDLDGRAPWLEGTIPPVHILAAAVRSEKPISTILGRLQCLAPVLGLTMLEVDVVTLTDLSVNQDDLRLLSRHLDCRVPWLEGTIPFDHIRKAAVGFEEPISTIVERLQRLAPVLGLSVPDAE</sequence>
<dbReference type="Pfam" id="PF24410">
    <property type="entry name" value="wHTH-HSP90_Na-assoc"/>
    <property type="match status" value="5"/>
</dbReference>
<feature type="domain" description="wHTH-Hsp90 Na associated" evidence="2">
    <location>
        <begin position="1322"/>
        <end position="1371"/>
    </location>
</feature>
<keyword evidence="4" id="KW-1185">Reference proteome</keyword>
<evidence type="ECO:0000313" key="3">
    <source>
        <dbReference type="EMBL" id="GEO81272.1"/>
    </source>
</evidence>
<evidence type="ECO:0000259" key="2">
    <source>
        <dbReference type="Pfam" id="PF24410"/>
    </source>
</evidence>
<evidence type="ECO:0000259" key="1">
    <source>
        <dbReference type="Pfam" id="PF24401"/>
    </source>
</evidence>
<dbReference type="Pfam" id="PF24401">
    <property type="entry name" value="iHD-CE"/>
    <property type="match status" value="1"/>
</dbReference>
<gene>
    <name evidence="3" type="ORF">ROR02_14030</name>
</gene>
<feature type="domain" description="wHTH-Hsp90 Na associated" evidence="2">
    <location>
        <begin position="1042"/>
        <end position="1089"/>
    </location>
</feature>
<dbReference type="OrthoDB" id="9802640at2"/>
<dbReference type="Gene3D" id="3.30.565.10">
    <property type="entry name" value="Histidine kinase-like ATPase, C-terminal domain"/>
    <property type="match status" value="1"/>
</dbReference>
<feature type="domain" description="wHTH-Hsp90 Na associated" evidence="2">
    <location>
        <begin position="1184"/>
        <end position="1230"/>
    </location>
</feature>
<dbReference type="Proteomes" id="UP000321567">
    <property type="component" value="Unassembled WGS sequence"/>
</dbReference>
<name>A0A512H741_9PROT</name>
<feature type="domain" description="wHTH-Hsp90 Na associated" evidence="2">
    <location>
        <begin position="1254"/>
        <end position="1299"/>
    </location>
</feature>
<dbReference type="EMBL" id="BJZO01000032">
    <property type="protein sequence ID" value="GEO81272.1"/>
    <property type="molecule type" value="Genomic_DNA"/>
</dbReference>
<accession>A0A512H741</accession>
<comment type="caution">
    <text evidence="3">The sequence shown here is derived from an EMBL/GenBank/DDBJ whole genome shotgun (WGS) entry which is preliminary data.</text>
</comment>
<dbReference type="InterPro" id="IPR056506">
    <property type="entry name" value="iHD-CE"/>
</dbReference>
<organism evidence="3 4">
    <name type="scientific">Pararhodospirillum oryzae</name>
    <dbReference type="NCBI Taxonomy" id="478448"/>
    <lineage>
        <taxon>Bacteria</taxon>
        <taxon>Pseudomonadati</taxon>
        <taxon>Pseudomonadota</taxon>
        <taxon>Alphaproteobacteria</taxon>
        <taxon>Rhodospirillales</taxon>
        <taxon>Rhodospirillaceae</taxon>
        <taxon>Pararhodospirillum</taxon>
    </lineage>
</organism>
<evidence type="ECO:0000313" key="4">
    <source>
        <dbReference type="Proteomes" id="UP000321567"/>
    </source>
</evidence>
<proteinExistence type="predicted"/>
<dbReference type="RefSeq" id="WP_147163312.1">
    <property type="nucleotide sequence ID" value="NZ_BJZO01000032.1"/>
</dbReference>
<dbReference type="InterPro" id="IPR056507">
    <property type="entry name" value="wHTH-HSP90_Na-assoc"/>
</dbReference>
<reference evidence="3 4" key="1">
    <citation type="submission" date="2019-07" db="EMBL/GenBank/DDBJ databases">
        <title>Whole genome shotgun sequence of Rhodospirillum oryzae NBRC 107573.</title>
        <authorList>
            <person name="Hosoyama A."/>
            <person name="Uohara A."/>
            <person name="Ohji S."/>
            <person name="Ichikawa N."/>
        </authorList>
    </citation>
    <scope>NUCLEOTIDE SEQUENCE [LARGE SCALE GENOMIC DNA]</scope>
    <source>
        <strain evidence="3 4">NBRC 107573</strain>
    </source>
</reference>
<feature type="domain" description="iHD-CE" evidence="1">
    <location>
        <begin position="170"/>
        <end position="521"/>
    </location>
</feature>
<protein>
    <recommendedName>
        <fullName evidence="5">ATP-binding protein</fullName>
    </recommendedName>
</protein>